<dbReference type="Pfam" id="PF07075">
    <property type="entry name" value="NamZ_N"/>
    <property type="match status" value="1"/>
</dbReference>
<dbReference type="Gene3D" id="3.40.50.12170">
    <property type="entry name" value="Uncharacterised protein PF07075, DUF1343"/>
    <property type="match status" value="1"/>
</dbReference>
<dbReference type="AlphaFoldDB" id="A0A1I5A4C2"/>
<feature type="domain" description="N-acetylmuramoyl-L-alanine amidase" evidence="2">
    <location>
        <begin position="39"/>
        <end position="184"/>
    </location>
</feature>
<dbReference type="Pfam" id="PF01510">
    <property type="entry name" value="Amidase_2"/>
    <property type="match status" value="1"/>
</dbReference>
<dbReference type="PANTHER" id="PTHR42915">
    <property type="entry name" value="HYPOTHETICAL 460 KDA PROTEIN IN FEUA-SIGW INTERGENIC REGION [PRECURSOR]"/>
    <property type="match status" value="1"/>
</dbReference>
<dbReference type="Gene3D" id="3.40.80.10">
    <property type="entry name" value="Peptidoglycan recognition protein-like"/>
    <property type="match status" value="1"/>
</dbReference>
<evidence type="ECO:0000256" key="1">
    <source>
        <dbReference type="SAM" id="SignalP"/>
    </source>
</evidence>
<evidence type="ECO:0000313" key="5">
    <source>
        <dbReference type="Proteomes" id="UP000199153"/>
    </source>
</evidence>
<accession>A0A1I5A4C2</accession>
<dbReference type="InterPro" id="IPR036505">
    <property type="entry name" value="Amidase/PGRP_sf"/>
</dbReference>
<dbReference type="SUPFAM" id="SSF55846">
    <property type="entry name" value="N-acetylmuramoyl-L-alanine amidase-like"/>
    <property type="match status" value="1"/>
</dbReference>
<dbReference type="SMART" id="SM00701">
    <property type="entry name" value="PGRP"/>
    <property type="match status" value="1"/>
</dbReference>
<evidence type="ECO:0000259" key="2">
    <source>
        <dbReference type="SMART" id="SM00644"/>
    </source>
</evidence>
<dbReference type="InterPro" id="IPR048502">
    <property type="entry name" value="NamZ_N"/>
</dbReference>
<dbReference type="PANTHER" id="PTHR42915:SF1">
    <property type="entry name" value="PEPTIDOGLYCAN BETA-N-ACETYLMURAMIDASE NAMZ"/>
    <property type="match status" value="1"/>
</dbReference>
<dbReference type="InterPro" id="IPR006619">
    <property type="entry name" value="PGRP_domain_met/bac"/>
</dbReference>
<feature type="chain" id="PRO_5011567204" evidence="1">
    <location>
        <begin position="22"/>
        <end position="587"/>
    </location>
</feature>
<feature type="domain" description="Peptidoglycan recognition protein family" evidence="3">
    <location>
        <begin position="29"/>
        <end position="178"/>
    </location>
</feature>
<dbReference type="GO" id="GO:0009253">
    <property type="term" value="P:peptidoglycan catabolic process"/>
    <property type="evidence" value="ECO:0007669"/>
    <property type="project" value="InterPro"/>
</dbReference>
<dbReference type="GO" id="GO:0033922">
    <property type="term" value="F:peptidoglycan beta-N-acetylmuramidase activity"/>
    <property type="evidence" value="ECO:0007669"/>
    <property type="project" value="InterPro"/>
</dbReference>
<sequence length="587" mass="66750">MFRIGFIKFIFAFFCVFSSSAQIIEESELAVITREDWKANPPVMEIIPHKPQFITIHHTGMPQKPDLSIEKKLQALQQFSQKDSPMADGSIKKAWPDVPYHFYIATSGKIAEGRDINFQGDSNTDYDLNGHVLIVVEGDFNKEKLLPEQWESLKRLVSFISSEYDISRETISGHKDQAETTCPGSDLYSKLPLLKVEHPVKIGAERLFENEYFDLIRNKKIGVVTNHTGLLPNGEHIVDLLHQNPDTKLTMLFGPEHGIRGEEDTHVTDSKDEKTGLPVISLYGKTRKPTTEMLKEVDVLIFDIQDIGARYYTYIKTMLLVQEAAAENDIPFIVLDRPNAIGGIYVDGPVGKPGEPVTDIDMLPITHGMTVGELATMFNQEREKSGLPSADLQVIPMENYEREHWYDQTGLPWIKPSPNMLTLTTAAFYPATCLLEGTNLSEGRGTLQPFEFIAAPWIKPEELITQLQSYDLDGISYETTRITPQQMVDGIEIYPPKFMDEEIPAVEMSLTDRKNFKSVEAGIYILHALKKLYPEELEWRKPRLDGLLKTDKVRIALDAGKQPQEIIQTWQEDLKSFKKIRAQYLLY</sequence>
<dbReference type="GO" id="GO:0008270">
    <property type="term" value="F:zinc ion binding"/>
    <property type="evidence" value="ECO:0007669"/>
    <property type="project" value="InterPro"/>
</dbReference>
<keyword evidence="1" id="KW-0732">Signal</keyword>
<protein>
    <submittedName>
        <fullName evidence="4">Uncharacterized conserved protein YbbC, DUF1343 family</fullName>
    </submittedName>
</protein>
<keyword evidence="5" id="KW-1185">Reference proteome</keyword>
<name>A0A1I5A4C2_9FLAO</name>
<feature type="signal peptide" evidence="1">
    <location>
        <begin position="1"/>
        <end position="21"/>
    </location>
</feature>
<dbReference type="Proteomes" id="UP000199153">
    <property type="component" value="Unassembled WGS sequence"/>
</dbReference>
<evidence type="ECO:0000259" key="3">
    <source>
        <dbReference type="SMART" id="SM00701"/>
    </source>
</evidence>
<dbReference type="EMBL" id="FOVL01000008">
    <property type="protein sequence ID" value="SFN57079.1"/>
    <property type="molecule type" value="Genomic_DNA"/>
</dbReference>
<dbReference type="InterPro" id="IPR048503">
    <property type="entry name" value="NamZ_C"/>
</dbReference>
<evidence type="ECO:0000313" key="4">
    <source>
        <dbReference type="EMBL" id="SFN57079.1"/>
    </source>
</evidence>
<dbReference type="Pfam" id="PF20732">
    <property type="entry name" value="NamZ_C"/>
    <property type="match status" value="1"/>
</dbReference>
<dbReference type="STRING" id="287099.SAMN05660413_01681"/>
<dbReference type="RefSeq" id="WP_093408259.1">
    <property type="nucleotide sequence ID" value="NZ_FOVL01000008.1"/>
</dbReference>
<dbReference type="OrthoDB" id="9801061at2"/>
<dbReference type="CDD" id="cd06583">
    <property type="entry name" value="PGRP"/>
    <property type="match status" value="1"/>
</dbReference>
<dbReference type="InterPro" id="IPR008302">
    <property type="entry name" value="NamZ"/>
</dbReference>
<gene>
    <name evidence="4" type="ORF">SAMN05660413_01681</name>
</gene>
<dbReference type="Gene3D" id="3.90.1150.140">
    <property type="match status" value="1"/>
</dbReference>
<proteinExistence type="predicted"/>
<dbReference type="GO" id="GO:0008745">
    <property type="term" value="F:N-acetylmuramoyl-L-alanine amidase activity"/>
    <property type="evidence" value="ECO:0007669"/>
    <property type="project" value="InterPro"/>
</dbReference>
<dbReference type="InterPro" id="IPR002502">
    <property type="entry name" value="Amidase_domain"/>
</dbReference>
<reference evidence="4 5" key="1">
    <citation type="submission" date="2016-10" db="EMBL/GenBank/DDBJ databases">
        <authorList>
            <person name="de Groot N.N."/>
        </authorList>
    </citation>
    <scope>NUCLEOTIDE SEQUENCE [LARGE SCALE GENOMIC DNA]</scope>
    <source>
        <strain evidence="4 5">DSM 17794</strain>
    </source>
</reference>
<organism evidence="4 5">
    <name type="scientific">Salegentibacter flavus</name>
    <dbReference type="NCBI Taxonomy" id="287099"/>
    <lineage>
        <taxon>Bacteria</taxon>
        <taxon>Pseudomonadati</taxon>
        <taxon>Bacteroidota</taxon>
        <taxon>Flavobacteriia</taxon>
        <taxon>Flavobacteriales</taxon>
        <taxon>Flavobacteriaceae</taxon>
        <taxon>Salegentibacter</taxon>
    </lineage>
</organism>
<dbReference type="SMART" id="SM00644">
    <property type="entry name" value="Ami_2"/>
    <property type="match status" value="1"/>
</dbReference>